<keyword evidence="1" id="KW-1133">Transmembrane helix</keyword>
<feature type="transmembrane region" description="Helical" evidence="1">
    <location>
        <begin position="331"/>
        <end position="354"/>
    </location>
</feature>
<feature type="transmembrane region" description="Helical" evidence="1">
    <location>
        <begin position="108"/>
        <end position="129"/>
    </location>
</feature>
<keyword evidence="1" id="KW-0472">Membrane</keyword>
<gene>
    <name evidence="2" type="ORF">BB934_05475</name>
</gene>
<feature type="transmembrane region" description="Helical" evidence="1">
    <location>
        <begin position="78"/>
        <end position="102"/>
    </location>
</feature>
<dbReference type="OrthoDB" id="7462354at2"/>
<protein>
    <recommendedName>
        <fullName evidence="3">DUF898 domain-containing protein</fullName>
    </recommendedName>
</protein>
<proteinExistence type="predicted"/>
<reference evidence="2" key="1">
    <citation type="submission" date="2016-07" db="EMBL/GenBank/DDBJ databases">
        <title>Microvirga ossetica sp. nov. a new species of rhizobia isolated from root nodules of the legume species Vicia alpestris Steven originated from North Ossetia region in the Caucasus.</title>
        <authorList>
            <person name="Safronova V.I."/>
            <person name="Kuznetsova I.G."/>
            <person name="Sazanova A.L."/>
            <person name="Belimov A."/>
            <person name="Andronov E."/>
            <person name="Osledkin Y.S."/>
            <person name="Onishchuk O.P."/>
            <person name="Kurchak O.N."/>
            <person name="Shaposhnikov A.I."/>
            <person name="Willems A."/>
            <person name="Tikhonovich I.A."/>
        </authorList>
    </citation>
    <scope>NUCLEOTIDE SEQUENCE [LARGE SCALE GENOMIC DNA]</scope>
    <source>
        <strain evidence="2">V5/3M</strain>
    </source>
</reference>
<dbReference type="RefSeq" id="WP_157934052.1">
    <property type="nucleotide sequence ID" value="NZ_CP016616.1"/>
</dbReference>
<dbReference type="InterPro" id="IPR010295">
    <property type="entry name" value="DUF898"/>
</dbReference>
<feature type="transmembrane region" description="Helical" evidence="1">
    <location>
        <begin position="150"/>
        <end position="176"/>
    </location>
</feature>
<sequence>MTATLPIDGSFPASQNSPMSFSGRGGEFLKLLIAGSVFQIPTFGFYRFWLITKVRRHLWANTQVDGEAFEYTGTAKELLIGFLIALAVLVPLYIAYAILGIILEEKYAFASVPLVAIMYVLAHFGTYRARKYRASRTIFRGVRFWMKGSGWAYAFRAILWDLATLLSLGLALPWAMASLERYRMRHTYFGSIQGDFAGTGWSLFKRGWWIWALGLVLLICSLLLAVVLAKSSGASREARLQLSIVLMILSVVALLPLAMAVFTRWHIDGLRFGDVSATSTFRAGTYYALFFKLIFSSLGFLIAFSVVVGLIAFLFAFLFRGALAKLETLSLASISVGLLTVIGYLIALLGIGVLNRYFLGRGLWAAIVTSTTIANLQSVDAVVAAGQPAGVLGEGLADALDFNVGI</sequence>
<evidence type="ECO:0000313" key="2">
    <source>
        <dbReference type="EMBL" id="ANY77752.1"/>
    </source>
</evidence>
<evidence type="ECO:0008006" key="3">
    <source>
        <dbReference type="Google" id="ProtNLM"/>
    </source>
</evidence>
<feature type="transmembrane region" description="Helical" evidence="1">
    <location>
        <begin position="287"/>
        <end position="319"/>
    </location>
</feature>
<dbReference type="AlphaFoldDB" id="A0A1B2ECZ6"/>
<keyword evidence="1" id="KW-0812">Transmembrane</keyword>
<feature type="transmembrane region" description="Helical" evidence="1">
    <location>
        <begin position="28"/>
        <end position="49"/>
    </location>
</feature>
<evidence type="ECO:0000256" key="1">
    <source>
        <dbReference type="SAM" id="Phobius"/>
    </source>
</evidence>
<dbReference type="KEGG" id="moc:BB934_05475"/>
<dbReference type="Pfam" id="PF05987">
    <property type="entry name" value="DUF898"/>
    <property type="match status" value="1"/>
</dbReference>
<organism evidence="2">
    <name type="scientific">Microvirga ossetica</name>
    <dbReference type="NCBI Taxonomy" id="1882682"/>
    <lineage>
        <taxon>Bacteria</taxon>
        <taxon>Pseudomonadati</taxon>
        <taxon>Pseudomonadota</taxon>
        <taxon>Alphaproteobacteria</taxon>
        <taxon>Hyphomicrobiales</taxon>
        <taxon>Methylobacteriaceae</taxon>
        <taxon>Microvirga</taxon>
    </lineage>
</organism>
<accession>A0A1B2ECZ6</accession>
<dbReference type="EMBL" id="CP016616">
    <property type="protein sequence ID" value="ANY77752.1"/>
    <property type="molecule type" value="Genomic_DNA"/>
</dbReference>
<name>A0A1B2ECZ6_9HYPH</name>
<feature type="transmembrane region" description="Helical" evidence="1">
    <location>
        <begin position="240"/>
        <end position="267"/>
    </location>
</feature>
<feature type="transmembrane region" description="Helical" evidence="1">
    <location>
        <begin position="208"/>
        <end position="228"/>
    </location>
</feature>